<feature type="chain" id="PRO_5016251985" evidence="1">
    <location>
        <begin position="27"/>
        <end position="69"/>
    </location>
</feature>
<name>A0A316GNG1_9RHOB</name>
<feature type="signal peptide" evidence="1">
    <location>
        <begin position="1"/>
        <end position="26"/>
    </location>
</feature>
<comment type="caution">
    <text evidence="2">The sequence shown here is derived from an EMBL/GenBank/DDBJ whole genome shotgun (WGS) entry which is preliminary data.</text>
</comment>
<organism evidence="2 3">
    <name type="scientific">Roseicyclus mahoneyensis</name>
    <dbReference type="NCBI Taxonomy" id="164332"/>
    <lineage>
        <taxon>Bacteria</taxon>
        <taxon>Pseudomonadati</taxon>
        <taxon>Pseudomonadota</taxon>
        <taxon>Alphaproteobacteria</taxon>
        <taxon>Rhodobacterales</taxon>
        <taxon>Roseobacteraceae</taxon>
        <taxon>Roseicyclus</taxon>
    </lineage>
</organism>
<dbReference type="Proteomes" id="UP000245708">
    <property type="component" value="Unassembled WGS sequence"/>
</dbReference>
<keyword evidence="3" id="KW-1185">Reference proteome</keyword>
<dbReference type="EMBL" id="QGGW01000003">
    <property type="protein sequence ID" value="PWK60983.1"/>
    <property type="molecule type" value="Genomic_DNA"/>
</dbReference>
<dbReference type="AlphaFoldDB" id="A0A316GNG1"/>
<reference evidence="2 3" key="1">
    <citation type="submission" date="2018-05" db="EMBL/GenBank/DDBJ databases">
        <title>Genomic Encyclopedia of Type Strains, Phase IV (KMG-IV): sequencing the most valuable type-strain genomes for metagenomic binning, comparative biology and taxonomic classification.</title>
        <authorList>
            <person name="Goeker M."/>
        </authorList>
    </citation>
    <scope>NUCLEOTIDE SEQUENCE [LARGE SCALE GENOMIC DNA]</scope>
    <source>
        <strain evidence="2 3">DSM 16097</strain>
    </source>
</reference>
<accession>A0A316GNG1</accession>
<gene>
    <name evidence="2" type="ORF">C7455_103183</name>
</gene>
<dbReference type="PROSITE" id="PS51257">
    <property type="entry name" value="PROKAR_LIPOPROTEIN"/>
    <property type="match status" value="1"/>
</dbReference>
<evidence type="ECO:0000313" key="2">
    <source>
        <dbReference type="EMBL" id="PWK60983.1"/>
    </source>
</evidence>
<protein>
    <submittedName>
        <fullName evidence="2">Uncharacterized protein</fullName>
    </submittedName>
</protein>
<proteinExistence type="predicted"/>
<evidence type="ECO:0000313" key="3">
    <source>
        <dbReference type="Proteomes" id="UP000245708"/>
    </source>
</evidence>
<dbReference type="RefSeq" id="WP_109667157.1">
    <property type="nucleotide sequence ID" value="NZ_QGGW01000003.1"/>
</dbReference>
<keyword evidence="1" id="KW-0732">Signal</keyword>
<evidence type="ECO:0000256" key="1">
    <source>
        <dbReference type="SAM" id="SignalP"/>
    </source>
</evidence>
<sequence>MRATQKTFIPATLFAAALALSGCVTSDLERAGLGAAAGGVTAAAFNGNIGTGILIGAAGGALCDDVGLC</sequence>